<feature type="transmembrane region" description="Helical" evidence="1">
    <location>
        <begin position="37"/>
        <end position="58"/>
    </location>
</feature>
<dbReference type="OrthoDB" id="9932936at2"/>
<evidence type="ECO:0000313" key="2">
    <source>
        <dbReference type="EMBL" id="EAR29127.1"/>
    </source>
</evidence>
<dbReference type="HOGENOM" id="CLU_2344540_0_0_6"/>
<sequence>MLLLSFASICSLIAIYALKISNRYADSKHAYADERLTQYWFAAIVAAVMAQLICNFVFDGFFGTFVWLLMLLTSYVISTIPLQKWLRSPRIKRSTAL</sequence>
<dbReference type="AlphaFoldDB" id="A4C962"/>
<reference evidence="2 3" key="1">
    <citation type="submission" date="2006-02" db="EMBL/GenBank/DDBJ databases">
        <authorList>
            <person name="Moran M.A."/>
            <person name="Kjelleberg S."/>
            <person name="Egan S."/>
            <person name="Saunders N."/>
            <person name="Thomas T."/>
            <person name="Ferriera S."/>
            <person name="Johnson J."/>
            <person name="Kravitz S."/>
            <person name="Halpern A."/>
            <person name="Remington K."/>
            <person name="Beeson K."/>
            <person name="Tran B."/>
            <person name="Rogers Y.-H."/>
            <person name="Friedman R."/>
            <person name="Venter J.C."/>
        </authorList>
    </citation>
    <scope>NUCLEOTIDE SEQUENCE [LARGE SCALE GENOMIC DNA]</scope>
    <source>
        <strain evidence="2 3">D2</strain>
    </source>
</reference>
<dbReference type="EMBL" id="AAOH01000003">
    <property type="protein sequence ID" value="EAR29127.1"/>
    <property type="molecule type" value="Genomic_DNA"/>
</dbReference>
<comment type="caution">
    <text evidence="2">The sequence shown here is derived from an EMBL/GenBank/DDBJ whole genome shotgun (WGS) entry which is preliminary data.</text>
</comment>
<proteinExistence type="predicted"/>
<keyword evidence="3" id="KW-1185">Reference proteome</keyword>
<keyword evidence="1" id="KW-1133">Transmembrane helix</keyword>
<dbReference type="RefSeq" id="WP_009838388.1">
    <property type="nucleotide sequence ID" value="NZ_AAOH01000003.1"/>
</dbReference>
<organism evidence="2 3">
    <name type="scientific">Pseudoalteromonas tunicata D2</name>
    <dbReference type="NCBI Taxonomy" id="87626"/>
    <lineage>
        <taxon>Bacteria</taxon>
        <taxon>Pseudomonadati</taxon>
        <taxon>Pseudomonadota</taxon>
        <taxon>Gammaproteobacteria</taxon>
        <taxon>Alteromonadales</taxon>
        <taxon>Pseudoalteromonadaceae</taxon>
        <taxon>Pseudoalteromonas</taxon>
    </lineage>
</organism>
<evidence type="ECO:0000256" key="1">
    <source>
        <dbReference type="SAM" id="Phobius"/>
    </source>
</evidence>
<feature type="transmembrane region" description="Helical" evidence="1">
    <location>
        <begin position="64"/>
        <end position="82"/>
    </location>
</feature>
<protein>
    <submittedName>
        <fullName evidence="2">Uncharacterized protein</fullName>
    </submittedName>
</protein>
<gene>
    <name evidence="2" type="ORF">PTD2_08784</name>
</gene>
<keyword evidence="1" id="KW-0472">Membrane</keyword>
<accession>A4C962</accession>
<dbReference type="Proteomes" id="UP000006201">
    <property type="component" value="Unassembled WGS sequence"/>
</dbReference>
<name>A4C962_9GAMM</name>
<feature type="transmembrane region" description="Helical" evidence="1">
    <location>
        <begin position="6"/>
        <end position="25"/>
    </location>
</feature>
<evidence type="ECO:0000313" key="3">
    <source>
        <dbReference type="Proteomes" id="UP000006201"/>
    </source>
</evidence>
<keyword evidence="1" id="KW-0812">Transmembrane</keyword>